<keyword evidence="6" id="KW-1185">Reference proteome</keyword>
<sequence>MEATHFIADKFARTKNMLEAMALGKLIVNHLWLESCGQAKCFIDEKNYILRDMKREKEIGFNMPVSLARARQKPVLKGKRVYITPHIKPDKEVIASLVAAVHGQVVDESEVCDDINDYSLDDLLILSCEDDYAICHRFLKRGIAVYSSELVLNGIVIQKLELERGAHAPYKIFVLQQSNTD</sequence>
<dbReference type="EMBL" id="OY731398">
    <property type="protein sequence ID" value="CAJ1880122.1"/>
    <property type="molecule type" value="Genomic_DNA"/>
</dbReference>
<dbReference type="CDD" id="cd17744">
    <property type="entry name" value="BRCT_MDC1_rpt1"/>
    <property type="match status" value="1"/>
</dbReference>
<dbReference type="PANTHER" id="PTHR23196">
    <property type="entry name" value="PAX TRANSCRIPTION ACTIVATION DOMAIN INTERACTING PROTEIN"/>
    <property type="match status" value="1"/>
</dbReference>
<dbReference type="AlphaFoldDB" id="A0AA86RXA3"/>
<proteinExistence type="predicted"/>
<evidence type="ECO:0000256" key="1">
    <source>
        <dbReference type="ARBA" id="ARBA00004123"/>
    </source>
</evidence>
<dbReference type="InterPro" id="IPR001357">
    <property type="entry name" value="BRCT_dom"/>
</dbReference>
<gene>
    <name evidence="5" type="ORF">AYBTSS11_LOCUS2656</name>
</gene>
<evidence type="ECO:0000256" key="2">
    <source>
        <dbReference type="ARBA" id="ARBA00022763"/>
    </source>
</evidence>
<dbReference type="InterPro" id="IPR051579">
    <property type="entry name" value="DDR_Transcriptional_Reg"/>
</dbReference>
<comment type="subcellular location">
    <subcellularLocation>
        <location evidence="1">Nucleus</location>
    </subcellularLocation>
</comment>
<evidence type="ECO:0000313" key="5">
    <source>
        <dbReference type="EMBL" id="CAJ1880122.1"/>
    </source>
</evidence>
<dbReference type="Gene3D" id="3.40.50.10190">
    <property type="entry name" value="BRCT domain"/>
    <property type="match status" value="2"/>
</dbReference>
<dbReference type="PANTHER" id="PTHR23196:SF32">
    <property type="entry name" value="BRCT DOMAIN-CONTAINING DNA REPAIR PROTEIN"/>
    <property type="match status" value="1"/>
</dbReference>
<accession>A0AA86RXA3</accession>
<feature type="domain" description="BRCT" evidence="4">
    <location>
        <begin position="1"/>
        <end position="50"/>
    </location>
</feature>
<evidence type="ECO:0000259" key="4">
    <source>
        <dbReference type="PROSITE" id="PS50172"/>
    </source>
</evidence>
<reference evidence="5" key="1">
    <citation type="submission" date="2023-10" db="EMBL/GenBank/DDBJ databases">
        <authorList>
            <person name="Domelevo Entfellner J.-B."/>
        </authorList>
    </citation>
    <scope>NUCLEOTIDE SEQUENCE</scope>
</reference>
<dbReference type="GO" id="GO:0005634">
    <property type="term" value="C:nucleus"/>
    <property type="evidence" value="ECO:0007669"/>
    <property type="project" value="UniProtKB-SubCell"/>
</dbReference>
<organism evidence="5 6">
    <name type="scientific">Sphenostylis stenocarpa</name>
    <dbReference type="NCBI Taxonomy" id="92480"/>
    <lineage>
        <taxon>Eukaryota</taxon>
        <taxon>Viridiplantae</taxon>
        <taxon>Streptophyta</taxon>
        <taxon>Embryophyta</taxon>
        <taxon>Tracheophyta</taxon>
        <taxon>Spermatophyta</taxon>
        <taxon>Magnoliopsida</taxon>
        <taxon>eudicotyledons</taxon>
        <taxon>Gunneridae</taxon>
        <taxon>Pentapetalae</taxon>
        <taxon>rosids</taxon>
        <taxon>fabids</taxon>
        <taxon>Fabales</taxon>
        <taxon>Fabaceae</taxon>
        <taxon>Papilionoideae</taxon>
        <taxon>50 kb inversion clade</taxon>
        <taxon>NPAAA clade</taxon>
        <taxon>indigoferoid/millettioid clade</taxon>
        <taxon>Phaseoleae</taxon>
        <taxon>Sphenostylis</taxon>
    </lineage>
</organism>
<dbReference type="Proteomes" id="UP001189624">
    <property type="component" value="Chromosome 1"/>
</dbReference>
<dbReference type="CDD" id="cd18432">
    <property type="entry name" value="BRCT_PAXIP1_rpt6_like"/>
    <property type="match status" value="1"/>
</dbReference>
<protein>
    <recommendedName>
        <fullName evidence="4">BRCT domain-containing protein</fullName>
    </recommendedName>
</protein>
<dbReference type="GO" id="GO:0006974">
    <property type="term" value="P:DNA damage response"/>
    <property type="evidence" value="ECO:0007669"/>
    <property type="project" value="UniProtKB-KW"/>
</dbReference>
<evidence type="ECO:0000313" key="6">
    <source>
        <dbReference type="Proteomes" id="UP001189624"/>
    </source>
</evidence>
<dbReference type="SUPFAM" id="SSF52113">
    <property type="entry name" value="BRCT domain"/>
    <property type="match status" value="1"/>
</dbReference>
<name>A0AA86RXA3_9FABA</name>
<dbReference type="PROSITE" id="PS50172">
    <property type="entry name" value="BRCT"/>
    <property type="match status" value="1"/>
</dbReference>
<keyword evidence="3" id="KW-0539">Nucleus</keyword>
<keyword evidence="2" id="KW-0227">DNA damage</keyword>
<evidence type="ECO:0000256" key="3">
    <source>
        <dbReference type="ARBA" id="ARBA00023242"/>
    </source>
</evidence>
<dbReference type="Gramene" id="rna-AYBTSS11_LOCUS2656">
    <property type="protein sequence ID" value="CAJ1880122.1"/>
    <property type="gene ID" value="gene-AYBTSS11_LOCUS2656"/>
</dbReference>
<dbReference type="InterPro" id="IPR036420">
    <property type="entry name" value="BRCT_dom_sf"/>
</dbReference>
<dbReference type="Pfam" id="PF16589">
    <property type="entry name" value="BRCT_2"/>
    <property type="match status" value="1"/>
</dbReference>